<comment type="caution">
    <text evidence="2">The sequence shown here is derived from an EMBL/GenBank/DDBJ whole genome shotgun (WGS) entry which is preliminary data.</text>
</comment>
<dbReference type="EMBL" id="BAABKG010000001">
    <property type="protein sequence ID" value="GAA5144027.1"/>
    <property type="molecule type" value="Genomic_DNA"/>
</dbReference>
<proteinExistence type="predicted"/>
<feature type="region of interest" description="Disordered" evidence="1">
    <location>
        <begin position="189"/>
        <end position="209"/>
    </location>
</feature>
<dbReference type="PANTHER" id="PTHR34071">
    <property type="entry name" value="5-NITROIMIDAZOLE ANTIBIOTICS RESISTANCE PROTEIN, NIMA-FAMILY-RELATED PROTEIN-RELATED"/>
    <property type="match status" value="1"/>
</dbReference>
<keyword evidence="3" id="KW-1185">Reference proteome</keyword>
<dbReference type="Pfam" id="PF12900">
    <property type="entry name" value="Pyridox_ox_2"/>
    <property type="match status" value="1"/>
</dbReference>
<organism evidence="2 3">
    <name type="scientific">Nocardioides marinquilinus</name>
    <dbReference type="NCBI Taxonomy" id="1210400"/>
    <lineage>
        <taxon>Bacteria</taxon>
        <taxon>Bacillati</taxon>
        <taxon>Actinomycetota</taxon>
        <taxon>Actinomycetes</taxon>
        <taxon>Propionibacteriales</taxon>
        <taxon>Nocardioidaceae</taxon>
        <taxon>Nocardioides</taxon>
    </lineage>
</organism>
<dbReference type="SUPFAM" id="SSF50475">
    <property type="entry name" value="FMN-binding split barrel"/>
    <property type="match status" value="1"/>
</dbReference>
<dbReference type="PANTHER" id="PTHR34071:SF2">
    <property type="entry name" value="FLAVIN-NUCLEOTIDE-BINDING PROTEIN"/>
    <property type="match status" value="1"/>
</dbReference>
<evidence type="ECO:0000313" key="3">
    <source>
        <dbReference type="Proteomes" id="UP001500221"/>
    </source>
</evidence>
<protein>
    <submittedName>
        <fullName evidence="2">Pyridoxamine 5'-phosphate oxidase family protein</fullName>
    </submittedName>
</protein>
<sequence length="223" mass="23696">MSELPLDETTRVRRLPERQRTERAELDAVLDAAMVAHVGVVRDGQPVVIPFASARDGDGLLLHGSTGAGLLRAAAAGEPVCATVTLLDGLVVARSVFDHSMNYRSAVVLGVPEVLEGEAKERALQVITDHLLPGRTSEVRASTRKELAATLVVRLPLDRASVKVRAAPATTAPDDGEDRGTWAGVVPLQTWAGDPQPHHDVPDGVEVPESVRAAVAATRTPRR</sequence>
<evidence type="ECO:0000313" key="2">
    <source>
        <dbReference type="EMBL" id="GAA5144027.1"/>
    </source>
</evidence>
<dbReference type="RefSeq" id="WP_345455299.1">
    <property type="nucleotide sequence ID" value="NZ_BAABKG010000001.1"/>
</dbReference>
<dbReference type="InterPro" id="IPR024747">
    <property type="entry name" value="Pyridox_Oxase-rel"/>
</dbReference>
<dbReference type="Gene3D" id="2.30.110.10">
    <property type="entry name" value="Electron Transport, Fmn-binding Protein, Chain A"/>
    <property type="match status" value="1"/>
</dbReference>
<reference evidence="3" key="1">
    <citation type="journal article" date="2019" name="Int. J. Syst. Evol. Microbiol.">
        <title>The Global Catalogue of Microorganisms (GCM) 10K type strain sequencing project: providing services to taxonomists for standard genome sequencing and annotation.</title>
        <authorList>
            <consortium name="The Broad Institute Genomics Platform"/>
            <consortium name="The Broad Institute Genome Sequencing Center for Infectious Disease"/>
            <person name="Wu L."/>
            <person name="Ma J."/>
        </authorList>
    </citation>
    <scope>NUCLEOTIDE SEQUENCE [LARGE SCALE GENOMIC DNA]</scope>
    <source>
        <strain evidence="3">JCM 18459</strain>
    </source>
</reference>
<evidence type="ECO:0000256" key="1">
    <source>
        <dbReference type="SAM" id="MobiDB-lite"/>
    </source>
</evidence>
<dbReference type="InterPro" id="IPR012349">
    <property type="entry name" value="Split_barrel_FMN-bd"/>
</dbReference>
<name>A0ABP9PBP4_9ACTN</name>
<dbReference type="Proteomes" id="UP001500221">
    <property type="component" value="Unassembled WGS sequence"/>
</dbReference>
<accession>A0ABP9PBP4</accession>
<gene>
    <name evidence="2" type="ORF">GCM10023340_10830</name>
</gene>